<name>A0A2M8M8S2_PREIN</name>
<feature type="domain" description="Protein kinase" evidence="7">
    <location>
        <begin position="13"/>
        <end position="286"/>
    </location>
</feature>
<dbReference type="AlphaFoldDB" id="A0A2M8M8S2"/>
<evidence type="ECO:0000256" key="5">
    <source>
        <dbReference type="PROSITE-ProRule" id="PRU10141"/>
    </source>
</evidence>
<dbReference type="InterPro" id="IPR045269">
    <property type="entry name" value="Atg1-like"/>
</dbReference>
<keyword evidence="4 5" id="KW-0067">ATP-binding</keyword>
<comment type="caution">
    <text evidence="8">The sequence shown here is derived from an EMBL/GenBank/DDBJ whole genome shotgun (WGS) entry which is preliminary data.</text>
</comment>
<accession>A0A2M8M8S2</accession>
<dbReference type="GO" id="GO:0004674">
    <property type="term" value="F:protein serine/threonine kinase activity"/>
    <property type="evidence" value="ECO:0007669"/>
    <property type="project" value="InterPro"/>
</dbReference>
<dbReference type="InterPro" id="IPR011009">
    <property type="entry name" value="Kinase-like_dom_sf"/>
</dbReference>
<proteinExistence type="predicted"/>
<dbReference type="SMART" id="SM00220">
    <property type="entry name" value="S_TKc"/>
    <property type="match status" value="1"/>
</dbReference>
<evidence type="ECO:0000256" key="4">
    <source>
        <dbReference type="ARBA" id="ARBA00022840"/>
    </source>
</evidence>
<dbReference type="InterPro" id="IPR017441">
    <property type="entry name" value="Protein_kinase_ATP_BS"/>
</dbReference>
<feature type="transmembrane region" description="Helical" evidence="6">
    <location>
        <begin position="342"/>
        <end position="363"/>
    </location>
</feature>
<dbReference type="EMBL" id="PGGD01000001">
    <property type="protein sequence ID" value="PJF00612.1"/>
    <property type="molecule type" value="Genomic_DNA"/>
</dbReference>
<dbReference type="GO" id="GO:0005829">
    <property type="term" value="C:cytosol"/>
    <property type="evidence" value="ECO:0007669"/>
    <property type="project" value="TreeGrafter"/>
</dbReference>
<keyword evidence="1" id="KW-0808">Transferase</keyword>
<evidence type="ECO:0000259" key="7">
    <source>
        <dbReference type="PROSITE" id="PS50011"/>
    </source>
</evidence>
<evidence type="ECO:0000256" key="3">
    <source>
        <dbReference type="ARBA" id="ARBA00022777"/>
    </source>
</evidence>
<feature type="transmembrane region" description="Helical" evidence="6">
    <location>
        <begin position="460"/>
        <end position="481"/>
    </location>
</feature>
<dbReference type="Proteomes" id="UP000228641">
    <property type="component" value="Unassembled WGS sequence"/>
</dbReference>
<dbReference type="PROSITE" id="PS00107">
    <property type="entry name" value="PROTEIN_KINASE_ATP"/>
    <property type="match status" value="1"/>
</dbReference>
<organism evidence="8 9">
    <name type="scientific">Prevotella intermedia</name>
    <dbReference type="NCBI Taxonomy" id="28131"/>
    <lineage>
        <taxon>Bacteria</taxon>
        <taxon>Pseudomonadati</taxon>
        <taxon>Bacteroidota</taxon>
        <taxon>Bacteroidia</taxon>
        <taxon>Bacteroidales</taxon>
        <taxon>Prevotellaceae</taxon>
        <taxon>Prevotella</taxon>
    </lineage>
</organism>
<dbReference type="CDD" id="cd14014">
    <property type="entry name" value="STKc_PknB_like"/>
    <property type="match status" value="1"/>
</dbReference>
<dbReference type="InterPro" id="IPR008271">
    <property type="entry name" value="Ser/Thr_kinase_AS"/>
</dbReference>
<dbReference type="PANTHER" id="PTHR24348:SF22">
    <property type="entry name" value="NON-SPECIFIC SERINE_THREONINE PROTEIN KINASE"/>
    <property type="match status" value="1"/>
</dbReference>
<dbReference type="GO" id="GO:0005776">
    <property type="term" value="C:autophagosome"/>
    <property type="evidence" value="ECO:0007669"/>
    <property type="project" value="TreeGrafter"/>
</dbReference>
<gene>
    <name evidence="8" type="ORF">CUB97_04720</name>
</gene>
<feature type="binding site" evidence="5">
    <location>
        <position position="42"/>
    </location>
    <ligand>
        <name>ATP</name>
        <dbReference type="ChEBI" id="CHEBI:30616"/>
    </ligand>
</feature>
<evidence type="ECO:0000256" key="6">
    <source>
        <dbReference type="SAM" id="Phobius"/>
    </source>
</evidence>
<dbReference type="GO" id="GO:0000407">
    <property type="term" value="C:phagophore assembly site"/>
    <property type="evidence" value="ECO:0007669"/>
    <property type="project" value="TreeGrafter"/>
</dbReference>
<dbReference type="PANTHER" id="PTHR24348">
    <property type="entry name" value="SERINE/THREONINE-PROTEIN KINASE UNC-51-RELATED"/>
    <property type="match status" value="1"/>
</dbReference>
<evidence type="ECO:0000256" key="1">
    <source>
        <dbReference type="ARBA" id="ARBA00022679"/>
    </source>
</evidence>
<evidence type="ECO:0000313" key="9">
    <source>
        <dbReference type="Proteomes" id="UP000228641"/>
    </source>
</evidence>
<protein>
    <recommendedName>
        <fullName evidence="7">Protein kinase domain-containing protein</fullName>
    </recommendedName>
</protein>
<keyword evidence="2 5" id="KW-0547">Nucleotide-binding</keyword>
<dbReference type="Pfam" id="PF00069">
    <property type="entry name" value="Pkinase"/>
    <property type="match status" value="1"/>
</dbReference>
<keyword evidence="6" id="KW-1133">Transmembrane helix</keyword>
<feature type="transmembrane region" description="Helical" evidence="6">
    <location>
        <begin position="388"/>
        <end position="406"/>
    </location>
</feature>
<dbReference type="PROSITE" id="PS00108">
    <property type="entry name" value="PROTEIN_KINASE_ST"/>
    <property type="match status" value="1"/>
</dbReference>
<evidence type="ECO:0000313" key="8">
    <source>
        <dbReference type="EMBL" id="PJF00612.1"/>
    </source>
</evidence>
<reference evidence="8 9" key="1">
    <citation type="submission" date="2017-11" db="EMBL/GenBank/DDBJ databases">
        <title>Genome sequencing of Prevotella intermedia KCOM 1779.</title>
        <authorList>
            <person name="Kook J.-K."/>
            <person name="Park S.-N."/>
            <person name="Lim Y.K."/>
        </authorList>
    </citation>
    <scope>NUCLEOTIDE SEQUENCE [LARGE SCALE GENOMIC DNA]</scope>
    <source>
        <strain evidence="8 9">KCOM 1779</strain>
    </source>
</reference>
<feature type="transmembrane region" description="Helical" evidence="6">
    <location>
        <begin position="413"/>
        <end position="434"/>
    </location>
</feature>
<dbReference type="InterPro" id="IPR000719">
    <property type="entry name" value="Prot_kinase_dom"/>
</dbReference>
<sequence length="489" mass="56123">MTQQDFFRRYSYKPANDKVGGGSFGKVYKAYDMVLDRLVAIKVAEQIEVGGKTFSLLDEFKALENLPDHVNVAKYEQLCTFESPQGVFDYFVMQYYANGNLAQLISTQELTLDQKEHLALQLLEGISFLHSHRVVHRDLKPSNILIHKRQLSGKVEYIPKITDFGLSKKAGAQQDSLFTNSIAAGTYAYSSPEQLKAMELRFNTDWWSYGAIVYEIFTGEQLFLMKKTSSGSSTMDVKEILDNIFKSDITSKIRKLPEKWQIVVAACLQRDADMRVKTAENIKALLEKSAKQVDEQSTELLNREETIINVITPQLEPQPLSPAPDNRKKTNLKSMIRSFHPGLLITCVCIVVSMLLQVLSIYYHEYIDNYVYIYLTYSFMYIDDNFNWLHISLFCNILWIIMVYYLNNKKSNILLLTLFCSSTLYTAFFLLLVYDNFVRIRLGEDCTIAGNFGSRILSKVSAYVFLIGAVTNIASSIQLWFKKKYTKNL</sequence>
<keyword evidence="6" id="KW-0812">Transmembrane</keyword>
<keyword evidence="3" id="KW-0418">Kinase</keyword>
<dbReference type="Gene3D" id="1.10.510.10">
    <property type="entry name" value="Transferase(Phosphotransferase) domain 1"/>
    <property type="match status" value="1"/>
</dbReference>
<dbReference type="SUPFAM" id="SSF56112">
    <property type="entry name" value="Protein kinase-like (PK-like)"/>
    <property type="match status" value="1"/>
</dbReference>
<evidence type="ECO:0000256" key="2">
    <source>
        <dbReference type="ARBA" id="ARBA00022741"/>
    </source>
</evidence>
<keyword evidence="6" id="KW-0472">Membrane</keyword>
<dbReference type="GO" id="GO:0005524">
    <property type="term" value="F:ATP binding"/>
    <property type="evidence" value="ECO:0007669"/>
    <property type="project" value="UniProtKB-UniRule"/>
</dbReference>
<dbReference type="GO" id="GO:0016020">
    <property type="term" value="C:membrane"/>
    <property type="evidence" value="ECO:0007669"/>
    <property type="project" value="TreeGrafter"/>
</dbReference>
<dbReference type="PROSITE" id="PS50011">
    <property type="entry name" value="PROTEIN_KINASE_DOM"/>
    <property type="match status" value="1"/>
</dbReference>
<dbReference type="RefSeq" id="WP_100189571.1">
    <property type="nucleotide sequence ID" value="NZ_PGGD01000001.1"/>
</dbReference>